<dbReference type="PANTHER" id="PTHR33967">
    <property type="entry name" value="RAGULATOR COMPLEX PROTEIN LAMTOR4"/>
    <property type="match status" value="1"/>
</dbReference>
<dbReference type="GO" id="GO:0032008">
    <property type="term" value="P:positive regulation of TOR signaling"/>
    <property type="evidence" value="ECO:0007669"/>
    <property type="project" value="InterPro"/>
</dbReference>
<evidence type="ECO:0000256" key="4">
    <source>
        <dbReference type="ARBA" id="ARBA00032690"/>
    </source>
</evidence>
<keyword evidence="3" id="KW-0458">Lysosome</keyword>
<protein>
    <recommendedName>
        <fullName evidence="4">Late endosomal/lysosomal adaptor and MAPK and MTOR activator 4</fullName>
    </recommendedName>
</protein>
<keyword evidence="6" id="KW-1185">Reference proteome</keyword>
<dbReference type="InterPro" id="IPR034601">
    <property type="entry name" value="LAMTOR4"/>
</dbReference>
<dbReference type="GO" id="GO:0071230">
    <property type="term" value="P:cellular response to amino acid stimulus"/>
    <property type="evidence" value="ECO:0007669"/>
    <property type="project" value="InterPro"/>
</dbReference>
<dbReference type="EMBL" id="AJWJ01000100">
    <property type="protein sequence ID" value="KAF2075444.1"/>
    <property type="molecule type" value="Genomic_DNA"/>
</dbReference>
<evidence type="ECO:0000256" key="2">
    <source>
        <dbReference type="ARBA" id="ARBA00010627"/>
    </source>
</evidence>
<comment type="similarity">
    <text evidence="2">Belongs to the LAMTOR4 family.</text>
</comment>
<dbReference type="Proteomes" id="UP000695562">
    <property type="component" value="Unassembled WGS sequence"/>
</dbReference>
<organism evidence="5 6">
    <name type="scientific">Polysphondylium violaceum</name>
    <dbReference type="NCBI Taxonomy" id="133409"/>
    <lineage>
        <taxon>Eukaryota</taxon>
        <taxon>Amoebozoa</taxon>
        <taxon>Evosea</taxon>
        <taxon>Eumycetozoa</taxon>
        <taxon>Dictyostelia</taxon>
        <taxon>Dictyosteliales</taxon>
        <taxon>Dictyosteliaceae</taxon>
        <taxon>Polysphondylium</taxon>
    </lineage>
</organism>
<sequence length="84" mass="9537">MSEQDILSNFKNSMTLDQDGEILSATGELQNKSKDFAKTILSMLHDVNFITTSSKQDFKRMSITFANEVYIITIVNNKIFVVVQ</sequence>
<evidence type="ECO:0000256" key="3">
    <source>
        <dbReference type="ARBA" id="ARBA00023228"/>
    </source>
</evidence>
<evidence type="ECO:0000256" key="1">
    <source>
        <dbReference type="ARBA" id="ARBA00004371"/>
    </source>
</evidence>
<dbReference type="OrthoDB" id="275011at2759"/>
<proteinExistence type="inferred from homology"/>
<dbReference type="AlphaFoldDB" id="A0A8J4Q000"/>
<accession>A0A8J4Q000</accession>
<reference evidence="5" key="1">
    <citation type="submission" date="2020-01" db="EMBL/GenBank/DDBJ databases">
        <title>Development of genomics and gene disruption for Polysphondylium violaceum indicates a role for the polyketide synthase stlB in stalk morphogenesis.</title>
        <authorList>
            <person name="Narita B."/>
            <person name="Kawabe Y."/>
            <person name="Kin K."/>
            <person name="Saito T."/>
            <person name="Gibbs R."/>
            <person name="Kuspa A."/>
            <person name="Muzny D."/>
            <person name="Queller D."/>
            <person name="Richards S."/>
            <person name="Strassman J."/>
            <person name="Sucgang R."/>
            <person name="Worley K."/>
            <person name="Schaap P."/>
        </authorList>
    </citation>
    <scope>NUCLEOTIDE SEQUENCE</scope>
    <source>
        <strain evidence="5">QSvi11</strain>
    </source>
</reference>
<dbReference type="GO" id="GO:0005764">
    <property type="term" value="C:lysosome"/>
    <property type="evidence" value="ECO:0007669"/>
    <property type="project" value="UniProtKB-SubCell"/>
</dbReference>
<comment type="caution">
    <text evidence="5">The sequence shown here is derived from an EMBL/GenBank/DDBJ whole genome shotgun (WGS) entry which is preliminary data.</text>
</comment>
<dbReference type="GO" id="GO:0071986">
    <property type="term" value="C:Ragulator complex"/>
    <property type="evidence" value="ECO:0007669"/>
    <property type="project" value="InterPro"/>
</dbReference>
<gene>
    <name evidence="5" type="ORF">CYY_003273</name>
</gene>
<evidence type="ECO:0000313" key="6">
    <source>
        <dbReference type="Proteomes" id="UP000695562"/>
    </source>
</evidence>
<evidence type="ECO:0000313" key="5">
    <source>
        <dbReference type="EMBL" id="KAF2075444.1"/>
    </source>
</evidence>
<dbReference type="GO" id="GO:0005085">
    <property type="term" value="F:guanyl-nucleotide exchange factor activity"/>
    <property type="evidence" value="ECO:0007669"/>
    <property type="project" value="TreeGrafter"/>
</dbReference>
<comment type="subcellular location">
    <subcellularLocation>
        <location evidence="1">Lysosome</location>
    </subcellularLocation>
</comment>
<name>A0A8J4Q000_9MYCE</name>
<dbReference type="PANTHER" id="PTHR33967:SF1">
    <property type="entry name" value="RAGULATOR COMPLEX PROTEIN LAMTOR4"/>
    <property type="match status" value="1"/>
</dbReference>